<sequence length="89" mass="9348">MASKSAACLTAEGRVRAVVGVVSAGARDRVVDRDVEAVVVGGRPGPGFGHLDGPAVLSDHPEDMDYRVIVRHGDPAARARHEELGFFEG</sequence>
<comment type="caution">
    <text evidence="1">The sequence shown here is derived from an EMBL/GenBank/DDBJ whole genome shotgun (WGS) entry which is preliminary data.</text>
</comment>
<keyword evidence="2" id="KW-1185">Reference proteome</keyword>
<dbReference type="Proteomes" id="UP000035425">
    <property type="component" value="Unassembled WGS sequence"/>
</dbReference>
<name>A0ABR5F6V9_9ACTN</name>
<protein>
    <submittedName>
        <fullName evidence="1">Uncharacterized protein</fullName>
    </submittedName>
</protein>
<dbReference type="EMBL" id="JWIO01000004">
    <property type="protein sequence ID" value="KLL12471.1"/>
    <property type="molecule type" value="Genomic_DNA"/>
</dbReference>
<proteinExistence type="predicted"/>
<reference evidence="1 2" key="1">
    <citation type="submission" date="2014-12" db="EMBL/GenBank/DDBJ databases">
        <title>Frankia sp. BMG5.1 draft genome.</title>
        <authorList>
            <person name="Gtari M."/>
            <person name="Ghodhbane-Gtari F."/>
            <person name="Nouioui I."/>
            <person name="Ktari A."/>
            <person name="Hezbri K."/>
            <person name="Mimouni W."/>
            <person name="Sbissi I."/>
            <person name="Ayari A."/>
            <person name="Yamanaka T."/>
            <person name="Normand P."/>
            <person name="Tisa L.S."/>
            <person name="Boudabous A."/>
        </authorList>
    </citation>
    <scope>NUCLEOTIDE SEQUENCE [LARGE SCALE GENOMIC DNA]</scope>
    <source>
        <strain evidence="1 2">BMG5.1</strain>
    </source>
</reference>
<gene>
    <name evidence="1" type="ORF">FrCorBMG51_04050</name>
</gene>
<accession>A0ABR5F6V9</accession>
<evidence type="ECO:0000313" key="1">
    <source>
        <dbReference type="EMBL" id="KLL12471.1"/>
    </source>
</evidence>
<organism evidence="1 2">
    <name type="scientific">Protofrankia coriariae</name>
    <dbReference type="NCBI Taxonomy" id="1562887"/>
    <lineage>
        <taxon>Bacteria</taxon>
        <taxon>Bacillati</taxon>
        <taxon>Actinomycetota</taxon>
        <taxon>Actinomycetes</taxon>
        <taxon>Frankiales</taxon>
        <taxon>Frankiaceae</taxon>
        <taxon>Protofrankia</taxon>
    </lineage>
</organism>
<evidence type="ECO:0000313" key="2">
    <source>
        <dbReference type="Proteomes" id="UP000035425"/>
    </source>
</evidence>